<sequence length="86" mass="9966">MRLVNEIHLKLPLYGSRRIRDELRDRGQNIGRDHVRTLMRKMGLEALYQKPRLSDPDPAHKVYPYLLRGMEITAANQAWAADISAP</sequence>
<evidence type="ECO:0000259" key="1">
    <source>
        <dbReference type="Pfam" id="PF13276"/>
    </source>
</evidence>
<dbReference type="InterPro" id="IPR025948">
    <property type="entry name" value="HTH-like_dom"/>
</dbReference>
<accession>A0A953M1X1</accession>
<dbReference type="PANTHER" id="PTHR46889">
    <property type="entry name" value="TRANSPOSASE INSF FOR INSERTION SEQUENCE IS3B-RELATED"/>
    <property type="match status" value="1"/>
</dbReference>
<feature type="domain" description="HTH-like" evidence="1">
    <location>
        <begin position="2"/>
        <end position="52"/>
    </location>
</feature>
<comment type="caution">
    <text evidence="2">The sequence shown here is derived from an EMBL/GenBank/DDBJ whole genome shotgun (WGS) entry which is preliminary data.</text>
</comment>
<evidence type="ECO:0000313" key="2">
    <source>
        <dbReference type="EMBL" id="MBZ0157395.1"/>
    </source>
</evidence>
<protein>
    <submittedName>
        <fullName evidence="2">IS3 family transposase</fullName>
    </submittedName>
</protein>
<reference evidence="2" key="1">
    <citation type="journal article" date="2021" name="bioRxiv">
        <title>Unraveling nitrogen, sulfur and carbon metabolic pathways and microbial community transcriptional responses to substrate deprivation and toxicity stresses in a bioreactor mimicking anoxic brackish coastal sediment conditions.</title>
        <authorList>
            <person name="Martins P.D."/>
            <person name="Echeveste M.J."/>
            <person name="Arshad A."/>
            <person name="Kurth J."/>
            <person name="Ouboter H."/>
            <person name="Jetten M.S.M."/>
            <person name="Welte C.U."/>
        </authorList>
    </citation>
    <scope>NUCLEOTIDE SEQUENCE</scope>
    <source>
        <strain evidence="2">MAG_39</strain>
    </source>
</reference>
<gene>
    <name evidence="2" type="ORF">K8I29_14450</name>
</gene>
<dbReference type="PANTHER" id="PTHR46889:SF4">
    <property type="entry name" value="TRANSPOSASE INSO FOR INSERTION SEQUENCE ELEMENT IS911B-RELATED"/>
    <property type="match status" value="1"/>
</dbReference>
<dbReference type="EMBL" id="JAIOIV010000113">
    <property type="protein sequence ID" value="MBZ0157395.1"/>
    <property type="molecule type" value="Genomic_DNA"/>
</dbReference>
<reference evidence="2" key="2">
    <citation type="submission" date="2021-08" db="EMBL/GenBank/DDBJ databases">
        <authorList>
            <person name="Dalcin Martins P."/>
        </authorList>
    </citation>
    <scope>NUCLEOTIDE SEQUENCE</scope>
    <source>
        <strain evidence="2">MAG_39</strain>
    </source>
</reference>
<dbReference type="InterPro" id="IPR050900">
    <property type="entry name" value="Transposase_IS3/IS150/IS904"/>
</dbReference>
<evidence type="ECO:0000313" key="3">
    <source>
        <dbReference type="Proteomes" id="UP000705867"/>
    </source>
</evidence>
<dbReference type="Proteomes" id="UP000705867">
    <property type="component" value="Unassembled WGS sequence"/>
</dbReference>
<organism evidence="2 3">
    <name type="scientific">Candidatus Nitrobium versatile</name>
    <dbReference type="NCBI Taxonomy" id="2884831"/>
    <lineage>
        <taxon>Bacteria</taxon>
        <taxon>Pseudomonadati</taxon>
        <taxon>Nitrospirota</taxon>
        <taxon>Nitrospiria</taxon>
        <taxon>Nitrospirales</taxon>
        <taxon>Nitrospiraceae</taxon>
        <taxon>Candidatus Nitrobium</taxon>
    </lineage>
</organism>
<name>A0A953M1X1_9BACT</name>
<proteinExistence type="predicted"/>
<dbReference type="AlphaFoldDB" id="A0A953M1X1"/>
<dbReference type="Pfam" id="PF13276">
    <property type="entry name" value="HTH_21"/>
    <property type="match status" value="1"/>
</dbReference>